<dbReference type="Proteomes" id="UP001620626">
    <property type="component" value="Unassembled WGS sequence"/>
</dbReference>
<evidence type="ECO:0000313" key="2">
    <source>
        <dbReference type="EMBL" id="KAL3092224.1"/>
    </source>
</evidence>
<feature type="signal peptide" evidence="1">
    <location>
        <begin position="1"/>
        <end position="21"/>
    </location>
</feature>
<gene>
    <name evidence="2" type="ORF">niasHT_023783</name>
</gene>
<evidence type="ECO:0000256" key="1">
    <source>
        <dbReference type="SAM" id="SignalP"/>
    </source>
</evidence>
<evidence type="ECO:0000313" key="3">
    <source>
        <dbReference type="Proteomes" id="UP001620626"/>
    </source>
</evidence>
<name>A0ABD2JNP8_9BILA</name>
<dbReference type="AlphaFoldDB" id="A0ABD2JNP8"/>
<organism evidence="2 3">
    <name type="scientific">Heterodera trifolii</name>
    <dbReference type="NCBI Taxonomy" id="157864"/>
    <lineage>
        <taxon>Eukaryota</taxon>
        <taxon>Metazoa</taxon>
        <taxon>Ecdysozoa</taxon>
        <taxon>Nematoda</taxon>
        <taxon>Chromadorea</taxon>
        <taxon>Rhabditida</taxon>
        <taxon>Tylenchina</taxon>
        <taxon>Tylenchomorpha</taxon>
        <taxon>Tylenchoidea</taxon>
        <taxon>Heteroderidae</taxon>
        <taxon>Heteroderinae</taxon>
        <taxon>Heterodera</taxon>
    </lineage>
</organism>
<feature type="chain" id="PRO_5044808124" description="Apple domain-containing protein" evidence="1">
    <location>
        <begin position="22"/>
        <end position="162"/>
    </location>
</feature>
<dbReference type="EMBL" id="JBICBT010000927">
    <property type="protein sequence ID" value="KAL3092224.1"/>
    <property type="molecule type" value="Genomic_DNA"/>
</dbReference>
<comment type="caution">
    <text evidence="2">The sequence shown here is derived from an EMBL/GenBank/DDBJ whole genome shotgun (WGS) entry which is preliminary data.</text>
</comment>
<keyword evidence="3" id="KW-1185">Reference proteome</keyword>
<evidence type="ECO:0008006" key="4">
    <source>
        <dbReference type="Google" id="ProtNLM"/>
    </source>
</evidence>
<accession>A0ABD2JNP8</accession>
<keyword evidence="1" id="KW-0732">Signal</keyword>
<proteinExistence type="predicted"/>
<protein>
    <recommendedName>
        <fullName evidence="4">Apple domain-containing protein</fullName>
    </recommendedName>
</protein>
<sequence>MSVHLRILHLICAVTVTTVCALTVPAQHFGAPCHFCECFITYTDRDVNQFTQPYQVLNTTFAYEATEDRCLAHCMNEQQCRLVVYGYVGGREVFACEFYQDATVRSPLYTPYTNIYIKRTSECKKSALGSQALEIAEPDERTFKRKMRYLRLYQKFNFFGFG</sequence>
<reference evidence="2 3" key="1">
    <citation type="submission" date="2024-10" db="EMBL/GenBank/DDBJ databases">
        <authorList>
            <person name="Kim D."/>
        </authorList>
    </citation>
    <scope>NUCLEOTIDE SEQUENCE [LARGE SCALE GENOMIC DNA]</scope>
    <source>
        <strain evidence="2">BH-2024</strain>
    </source>
</reference>